<dbReference type="Pfam" id="PF04264">
    <property type="entry name" value="YceI"/>
    <property type="match status" value="1"/>
</dbReference>
<proteinExistence type="inferred from homology"/>
<dbReference type="RefSeq" id="WP_245378410.1">
    <property type="nucleotide sequence ID" value="NZ_JAGINW010000001.1"/>
</dbReference>
<organism evidence="3 4">
    <name type="scientific">Kibdelosporangium banguiense</name>
    <dbReference type="NCBI Taxonomy" id="1365924"/>
    <lineage>
        <taxon>Bacteria</taxon>
        <taxon>Bacillati</taxon>
        <taxon>Actinomycetota</taxon>
        <taxon>Actinomycetes</taxon>
        <taxon>Pseudonocardiales</taxon>
        <taxon>Pseudonocardiaceae</taxon>
        <taxon>Kibdelosporangium</taxon>
    </lineage>
</organism>
<dbReference type="Proteomes" id="UP001519332">
    <property type="component" value="Unassembled WGS sequence"/>
</dbReference>
<dbReference type="PANTHER" id="PTHR34406">
    <property type="entry name" value="PROTEIN YCEI"/>
    <property type="match status" value="1"/>
</dbReference>
<dbReference type="InterPro" id="IPR007372">
    <property type="entry name" value="Lipid/polyisoprenoid-bd_YceI"/>
</dbReference>
<dbReference type="SUPFAM" id="SSF101874">
    <property type="entry name" value="YceI-like"/>
    <property type="match status" value="1"/>
</dbReference>
<dbReference type="Gene3D" id="2.40.128.110">
    <property type="entry name" value="Lipid/polyisoprenoid-binding, YceI-like"/>
    <property type="match status" value="1"/>
</dbReference>
<evidence type="ECO:0000256" key="1">
    <source>
        <dbReference type="ARBA" id="ARBA00008812"/>
    </source>
</evidence>
<accession>A0ABS4TKU3</accession>
<dbReference type="SMART" id="SM00867">
    <property type="entry name" value="YceI"/>
    <property type="match status" value="1"/>
</dbReference>
<keyword evidence="4" id="KW-1185">Reference proteome</keyword>
<evidence type="ECO:0000259" key="2">
    <source>
        <dbReference type="SMART" id="SM00867"/>
    </source>
</evidence>
<dbReference type="EMBL" id="JAGINW010000001">
    <property type="protein sequence ID" value="MBP2324944.1"/>
    <property type="molecule type" value="Genomic_DNA"/>
</dbReference>
<dbReference type="InterPro" id="IPR036761">
    <property type="entry name" value="TTHA0802/YceI-like_sf"/>
</dbReference>
<evidence type="ECO:0000313" key="4">
    <source>
        <dbReference type="Proteomes" id="UP001519332"/>
    </source>
</evidence>
<feature type="domain" description="Lipid/polyisoprenoid-binding YceI-like" evidence="2">
    <location>
        <begin position="14"/>
        <end position="181"/>
    </location>
</feature>
<sequence length="184" mass="19815">MNSALAIPGYLTGTWTAELDNSEVAFTVRHLMISKVRGRFTKFDVTIVTGEDPLSSSVTASIDLASIETGNERRNAHLRSADYFEVEKYPTMTYRSTGVRQADEGWVVDGDLTLHGVTRYVPLAIELNGFGPDPFGGVRAGFSATAQVSRGDFGIDLATPMDTGGVAVGDRIAISLEIQAVLRN</sequence>
<protein>
    <submittedName>
        <fullName evidence="3">Polyisoprenoid-binding protein YceI</fullName>
    </submittedName>
</protein>
<dbReference type="PANTHER" id="PTHR34406:SF1">
    <property type="entry name" value="PROTEIN YCEI"/>
    <property type="match status" value="1"/>
</dbReference>
<name>A0ABS4TKU3_9PSEU</name>
<evidence type="ECO:0000313" key="3">
    <source>
        <dbReference type="EMBL" id="MBP2324944.1"/>
    </source>
</evidence>
<comment type="similarity">
    <text evidence="1">Belongs to the UPF0312 family.</text>
</comment>
<gene>
    <name evidence="3" type="ORF">JOF56_005329</name>
</gene>
<comment type="caution">
    <text evidence="3">The sequence shown here is derived from an EMBL/GenBank/DDBJ whole genome shotgun (WGS) entry which is preliminary data.</text>
</comment>
<reference evidence="3 4" key="1">
    <citation type="submission" date="2021-03" db="EMBL/GenBank/DDBJ databases">
        <title>Sequencing the genomes of 1000 actinobacteria strains.</title>
        <authorList>
            <person name="Klenk H.-P."/>
        </authorList>
    </citation>
    <scope>NUCLEOTIDE SEQUENCE [LARGE SCALE GENOMIC DNA]</scope>
    <source>
        <strain evidence="3 4">DSM 46670</strain>
    </source>
</reference>